<dbReference type="GO" id="GO:0005634">
    <property type="term" value="C:nucleus"/>
    <property type="evidence" value="ECO:0007669"/>
    <property type="project" value="UniProtKB-SubCell"/>
</dbReference>
<feature type="compositionally biased region" description="Acidic residues" evidence="9">
    <location>
        <begin position="137"/>
        <end position="155"/>
    </location>
</feature>
<dbReference type="PANTHER" id="PTHR16515">
    <property type="entry name" value="PR DOMAIN ZINC FINGER PROTEIN"/>
    <property type="match status" value="1"/>
</dbReference>
<dbReference type="FunFam" id="3.30.160.60:FF:002343">
    <property type="entry name" value="Zinc finger protein 33A"/>
    <property type="match status" value="1"/>
</dbReference>
<dbReference type="PANTHER" id="PTHR16515:SF66">
    <property type="entry name" value="C2H2-TYPE DOMAIN-CONTAINING PROTEIN"/>
    <property type="match status" value="1"/>
</dbReference>
<feature type="compositionally biased region" description="Basic and acidic residues" evidence="9">
    <location>
        <begin position="387"/>
        <end position="428"/>
    </location>
</feature>
<feature type="domain" description="C2H2-type" evidence="10">
    <location>
        <begin position="606"/>
        <end position="628"/>
    </location>
</feature>
<dbReference type="EMBL" id="JAZDUA010000203">
    <property type="protein sequence ID" value="KAK7864422.1"/>
    <property type="molecule type" value="Genomic_DNA"/>
</dbReference>
<dbReference type="PROSITE" id="PS50157">
    <property type="entry name" value="ZINC_FINGER_C2H2_2"/>
    <property type="match status" value="8"/>
</dbReference>
<evidence type="ECO:0000256" key="5">
    <source>
        <dbReference type="ARBA" id="ARBA00022771"/>
    </source>
</evidence>
<reference evidence="11 12" key="1">
    <citation type="submission" date="2024-03" db="EMBL/GenBank/DDBJ databases">
        <title>The genome assembly and annotation of the cricket Gryllus longicercus Weissman &amp; Gray.</title>
        <authorList>
            <person name="Szrajer S."/>
            <person name="Gray D."/>
            <person name="Ylla G."/>
        </authorList>
    </citation>
    <scope>NUCLEOTIDE SEQUENCE [LARGE SCALE GENOMIC DNA]</scope>
    <source>
        <strain evidence="11">DAG 2021-001</strain>
        <tissue evidence="11">Whole body minus gut</tissue>
    </source>
</reference>
<dbReference type="InterPro" id="IPR050331">
    <property type="entry name" value="Zinc_finger"/>
</dbReference>
<dbReference type="InterPro" id="IPR036236">
    <property type="entry name" value="Znf_C2H2_sf"/>
</dbReference>
<dbReference type="InterPro" id="IPR013087">
    <property type="entry name" value="Znf_C2H2_type"/>
</dbReference>
<feature type="domain" description="C2H2-type" evidence="10">
    <location>
        <begin position="644"/>
        <end position="672"/>
    </location>
</feature>
<dbReference type="FunFam" id="3.30.160.60:FF:000135">
    <property type="entry name" value="Zinc finger protein 358"/>
    <property type="match status" value="1"/>
</dbReference>
<evidence type="ECO:0000256" key="1">
    <source>
        <dbReference type="ARBA" id="ARBA00004123"/>
    </source>
</evidence>
<evidence type="ECO:0000256" key="3">
    <source>
        <dbReference type="ARBA" id="ARBA00022723"/>
    </source>
</evidence>
<evidence type="ECO:0000256" key="2">
    <source>
        <dbReference type="ARBA" id="ARBA00006991"/>
    </source>
</evidence>
<feature type="domain" description="C2H2-type" evidence="10">
    <location>
        <begin position="578"/>
        <end position="605"/>
    </location>
</feature>
<dbReference type="SUPFAM" id="SSF57667">
    <property type="entry name" value="beta-beta-alpha zinc fingers"/>
    <property type="match status" value="4"/>
</dbReference>
<evidence type="ECO:0000256" key="6">
    <source>
        <dbReference type="ARBA" id="ARBA00022833"/>
    </source>
</evidence>
<sequence>MSNGDGEKRLNCLICTHELSVTSSFSVFYTVIPHSGHLLAHVIQKVLRIHVEQAALPSTFVCKKCFTKFQEYDRAEEKCNNVKKEILKIFNNNCEKHEFCVETTQGVACQTDDASEGILPAPVNNVGVKLELRDSCDSNDDADEESQSCQDEDENPETKKRQVKRKSQPTKKAAASPISEKGTSIAKADSVSPEKSQTQSEGERSQGSPSSGGGKFEIRTKDARRRRRYVHPCALCGRLFRRPCEVKQHLLSHGGAKPYKCQLCHRRFGSKSGAGIHALKKHGKDVTVENIIEVCNDIVPEGGDGGFPPENIKHLLEQNMKEEGGKDRSDGSDSSDGDDDFEWKLENEEELFGGGNVYDDDDSKHNMSGHDTTSQPGGSEIEGDTSIDLKERDLKTDGDEKAVKDGRNDKEVQVQKENDKKLDKKTKGESSAQSKTPASSANATSDDGRKKRKRKKRDPLPKVPKHKCPICGKMWRTMSEFKSHVNTHSDERPYICEICGQAYKHKAALDIHVGMHNGINPFCCPYCNKAFTQKGALQRHMPIHTGEAPFQCELCGKRFVHHTSFNMHTLAHTGQKSYKCQVCGLALLSGSHLKRHSRVHTGERPYQCTTCGKRFAERYNLVAHTRVHDPLGHGSARDSSKKLHKCQLCGAGFDRRPKLEDHLALSHNKISDTDDSRKWVGHLITTELGGPTSFQTGQPHPHTGAPAGVSHAQSLPGQQHQPVPASGVGHPPPLVPGANHVPAPPDHHHHHQQQQPPQHHHPQPPQPQQAPQPQQQPVWHHVLFGKGPDAHVDTDQHRLLSEMSALGAGLSGPGRGVLSSCLAGGHPSLGSHPHHMSNPHALAPATRLNMFGADASN</sequence>
<keyword evidence="3" id="KW-0479">Metal-binding</keyword>
<feature type="compositionally biased region" description="Basic residues" evidence="9">
    <location>
        <begin position="450"/>
        <end position="465"/>
    </location>
</feature>
<dbReference type="GO" id="GO:0006355">
    <property type="term" value="P:regulation of DNA-templated transcription"/>
    <property type="evidence" value="ECO:0007669"/>
    <property type="project" value="UniProtKB-ARBA"/>
</dbReference>
<feature type="compositionally biased region" description="Polar residues" evidence="9">
    <location>
        <begin position="429"/>
        <end position="445"/>
    </location>
</feature>
<keyword evidence="5 8" id="KW-0863">Zinc-finger</keyword>
<dbReference type="Pfam" id="PF00096">
    <property type="entry name" value="zf-C2H2"/>
    <property type="match status" value="1"/>
</dbReference>
<evidence type="ECO:0000313" key="12">
    <source>
        <dbReference type="Proteomes" id="UP001378592"/>
    </source>
</evidence>
<feature type="domain" description="C2H2-type" evidence="10">
    <location>
        <begin position="550"/>
        <end position="577"/>
    </location>
</feature>
<name>A0AAN9VP65_9ORTH</name>
<dbReference type="Proteomes" id="UP001378592">
    <property type="component" value="Unassembled WGS sequence"/>
</dbReference>
<dbReference type="PROSITE" id="PS00028">
    <property type="entry name" value="ZINC_FINGER_C2H2_1"/>
    <property type="match status" value="9"/>
</dbReference>
<feature type="domain" description="C2H2-type" evidence="10">
    <location>
        <begin position="231"/>
        <end position="258"/>
    </location>
</feature>
<proteinExistence type="inferred from homology"/>
<gene>
    <name evidence="11" type="ORF">R5R35_000462</name>
</gene>
<evidence type="ECO:0000256" key="9">
    <source>
        <dbReference type="SAM" id="MobiDB-lite"/>
    </source>
</evidence>
<dbReference type="Gene3D" id="3.30.160.60">
    <property type="entry name" value="Classic Zinc Finger"/>
    <property type="match status" value="7"/>
</dbReference>
<feature type="compositionally biased region" description="Basic residues" evidence="9">
    <location>
        <begin position="747"/>
        <end position="762"/>
    </location>
</feature>
<dbReference type="FunFam" id="3.30.160.60:FF:000264">
    <property type="entry name" value="Zinc finger protein 236"/>
    <property type="match status" value="1"/>
</dbReference>
<evidence type="ECO:0000256" key="8">
    <source>
        <dbReference type="PROSITE-ProRule" id="PRU00042"/>
    </source>
</evidence>
<feature type="region of interest" description="Disordered" evidence="9">
    <location>
        <begin position="135"/>
        <end position="223"/>
    </location>
</feature>
<feature type="region of interest" description="Disordered" evidence="9">
    <location>
        <begin position="322"/>
        <end position="341"/>
    </location>
</feature>
<keyword evidence="4" id="KW-0677">Repeat</keyword>
<keyword evidence="12" id="KW-1185">Reference proteome</keyword>
<dbReference type="AlphaFoldDB" id="A0AAN9VP65"/>
<feature type="domain" description="C2H2-type" evidence="10">
    <location>
        <begin position="466"/>
        <end position="493"/>
    </location>
</feature>
<feature type="compositionally biased region" description="Polar residues" evidence="9">
    <location>
        <begin position="711"/>
        <end position="721"/>
    </location>
</feature>
<dbReference type="SMART" id="SM00355">
    <property type="entry name" value="ZnF_C2H2"/>
    <property type="match status" value="9"/>
</dbReference>
<evidence type="ECO:0000256" key="4">
    <source>
        <dbReference type="ARBA" id="ARBA00022737"/>
    </source>
</evidence>
<accession>A0AAN9VP65</accession>
<comment type="subcellular location">
    <subcellularLocation>
        <location evidence="1">Nucleus</location>
    </subcellularLocation>
</comment>
<feature type="domain" description="C2H2-type" evidence="10">
    <location>
        <begin position="494"/>
        <end position="521"/>
    </location>
</feature>
<comment type="similarity">
    <text evidence="2">Belongs to the krueppel C2H2-type zinc-finger protein family.</text>
</comment>
<protein>
    <recommendedName>
        <fullName evidence="10">C2H2-type domain-containing protein</fullName>
    </recommendedName>
</protein>
<keyword evidence="7" id="KW-0539">Nucleus</keyword>
<feature type="compositionally biased region" description="Basic and acidic residues" evidence="9">
    <location>
        <begin position="322"/>
        <end position="331"/>
    </location>
</feature>
<evidence type="ECO:0000259" key="10">
    <source>
        <dbReference type="PROSITE" id="PS50157"/>
    </source>
</evidence>
<organism evidence="11 12">
    <name type="scientific">Gryllus longicercus</name>
    <dbReference type="NCBI Taxonomy" id="2509291"/>
    <lineage>
        <taxon>Eukaryota</taxon>
        <taxon>Metazoa</taxon>
        <taxon>Ecdysozoa</taxon>
        <taxon>Arthropoda</taxon>
        <taxon>Hexapoda</taxon>
        <taxon>Insecta</taxon>
        <taxon>Pterygota</taxon>
        <taxon>Neoptera</taxon>
        <taxon>Polyneoptera</taxon>
        <taxon>Orthoptera</taxon>
        <taxon>Ensifera</taxon>
        <taxon>Gryllidea</taxon>
        <taxon>Grylloidea</taxon>
        <taxon>Gryllidae</taxon>
        <taxon>Gryllinae</taxon>
        <taxon>Gryllus</taxon>
    </lineage>
</organism>
<dbReference type="GO" id="GO:0008270">
    <property type="term" value="F:zinc ion binding"/>
    <property type="evidence" value="ECO:0007669"/>
    <property type="project" value="UniProtKB-KW"/>
</dbReference>
<evidence type="ECO:0000313" key="11">
    <source>
        <dbReference type="EMBL" id="KAK7864422.1"/>
    </source>
</evidence>
<evidence type="ECO:0000256" key="7">
    <source>
        <dbReference type="ARBA" id="ARBA00023242"/>
    </source>
</evidence>
<feature type="compositionally biased region" description="Polar residues" evidence="9">
    <location>
        <begin position="193"/>
        <end position="209"/>
    </location>
</feature>
<keyword evidence="6" id="KW-0862">Zinc</keyword>
<dbReference type="Pfam" id="PF13894">
    <property type="entry name" value="zf-C2H2_4"/>
    <property type="match status" value="1"/>
</dbReference>
<dbReference type="FunFam" id="3.30.160.60:FF:000100">
    <property type="entry name" value="Zinc finger 45-like"/>
    <property type="match status" value="1"/>
</dbReference>
<comment type="caution">
    <text evidence="11">The sequence shown here is derived from an EMBL/GenBank/DDBJ whole genome shotgun (WGS) entry which is preliminary data.</text>
</comment>
<feature type="domain" description="C2H2-type" evidence="10">
    <location>
        <begin position="522"/>
        <end position="549"/>
    </location>
</feature>
<feature type="region of interest" description="Disordered" evidence="9">
    <location>
        <begin position="352"/>
        <end position="465"/>
    </location>
</feature>
<feature type="region of interest" description="Disordered" evidence="9">
    <location>
        <begin position="690"/>
        <end position="776"/>
    </location>
</feature>